<dbReference type="Gene3D" id="3.30.70.100">
    <property type="match status" value="1"/>
</dbReference>
<dbReference type="InterPro" id="IPR049278">
    <property type="entry name" value="MS_channel_C"/>
</dbReference>
<evidence type="ECO:0000256" key="7">
    <source>
        <dbReference type="SAM" id="Phobius"/>
    </source>
</evidence>
<evidence type="ECO:0000259" key="8">
    <source>
        <dbReference type="Pfam" id="PF00924"/>
    </source>
</evidence>
<dbReference type="Pfam" id="PF00924">
    <property type="entry name" value="MS_channel_2nd"/>
    <property type="match status" value="1"/>
</dbReference>
<evidence type="ECO:0000256" key="4">
    <source>
        <dbReference type="ARBA" id="ARBA00022692"/>
    </source>
</evidence>
<dbReference type="InterPro" id="IPR052702">
    <property type="entry name" value="MscS-like_channel"/>
</dbReference>
<evidence type="ECO:0000256" key="3">
    <source>
        <dbReference type="ARBA" id="ARBA00022475"/>
    </source>
</evidence>
<organism evidence="11 12">
    <name type="scientific">Reichenbachiella agarivorans</name>
    <dbReference type="NCBI Taxonomy" id="2979464"/>
    <lineage>
        <taxon>Bacteria</taxon>
        <taxon>Pseudomonadati</taxon>
        <taxon>Bacteroidota</taxon>
        <taxon>Cytophagia</taxon>
        <taxon>Cytophagales</taxon>
        <taxon>Reichenbachiellaceae</taxon>
        <taxon>Reichenbachiella</taxon>
    </lineage>
</organism>
<dbReference type="SUPFAM" id="SSF82861">
    <property type="entry name" value="Mechanosensitive channel protein MscS (YggB), transmembrane region"/>
    <property type="match status" value="1"/>
</dbReference>
<keyword evidence="3" id="KW-1003">Cell membrane</keyword>
<proteinExistence type="inferred from homology"/>
<feature type="domain" description="Mechanosensitive ion channel transmembrane helices 2/3" evidence="10">
    <location>
        <begin position="64"/>
        <end position="105"/>
    </location>
</feature>
<evidence type="ECO:0000313" key="12">
    <source>
        <dbReference type="Proteomes" id="UP001065174"/>
    </source>
</evidence>
<evidence type="ECO:0000256" key="2">
    <source>
        <dbReference type="ARBA" id="ARBA00008017"/>
    </source>
</evidence>
<dbReference type="Pfam" id="PF21088">
    <property type="entry name" value="MS_channel_1st"/>
    <property type="match status" value="1"/>
</dbReference>
<dbReference type="InterPro" id="IPR049142">
    <property type="entry name" value="MS_channel_1st"/>
</dbReference>
<feature type="transmembrane region" description="Helical" evidence="7">
    <location>
        <begin position="61"/>
        <end position="79"/>
    </location>
</feature>
<feature type="domain" description="Mechanosensitive ion channel MscS C-terminal" evidence="9">
    <location>
        <begin position="181"/>
        <end position="263"/>
    </location>
</feature>
<evidence type="ECO:0000256" key="6">
    <source>
        <dbReference type="ARBA" id="ARBA00023136"/>
    </source>
</evidence>
<dbReference type="Gene3D" id="1.10.287.1260">
    <property type="match status" value="1"/>
</dbReference>
<evidence type="ECO:0000259" key="10">
    <source>
        <dbReference type="Pfam" id="PF21088"/>
    </source>
</evidence>
<dbReference type="SUPFAM" id="SSF50182">
    <property type="entry name" value="Sm-like ribonucleoproteins"/>
    <property type="match status" value="1"/>
</dbReference>
<keyword evidence="4 7" id="KW-0812">Transmembrane</keyword>
<keyword evidence="6 7" id="KW-0472">Membrane</keyword>
<dbReference type="SUPFAM" id="SSF82689">
    <property type="entry name" value="Mechanosensitive channel protein MscS (YggB), C-terminal domain"/>
    <property type="match status" value="1"/>
</dbReference>
<dbReference type="Gene3D" id="2.30.30.60">
    <property type="match status" value="1"/>
</dbReference>
<sequence length="277" mass="31186">MNVKEFLHTELLHVGEYQIMVFHVLALAGIFLGTKLILFVIYRVFLKQIERKNFDKGRSLAFYQIIKYVLIVVAIALGLETMGIKLTLLLAGSAALLVGLGLGIQQFFNDLVSGLVLLVEGTVTVGDIVELDGLVGKITEINMRTSNVATRDGIMIIVPNSKLVSDNVINWSHNREATRFKVNVGVAYGTDLETAERLILDAALNTEHVSKTPAPFSRFIDFGNSSLDLEVYFWTKNMWHIEYVKSEIRKRIYKSFNQNKITIPFPQRDIHIISGDK</sequence>
<dbReference type="InterPro" id="IPR011066">
    <property type="entry name" value="MscS_channel_C_sf"/>
</dbReference>
<gene>
    <name evidence="11" type="ORF">N6H18_15155</name>
</gene>
<comment type="similarity">
    <text evidence="2">Belongs to the MscS (TC 1.A.23) family.</text>
</comment>
<protein>
    <submittedName>
        <fullName evidence="11">Mechanosensitive ion channel</fullName>
    </submittedName>
</protein>
<evidence type="ECO:0000256" key="5">
    <source>
        <dbReference type="ARBA" id="ARBA00022989"/>
    </source>
</evidence>
<name>A0ABY6CMF2_9BACT</name>
<feature type="domain" description="Mechanosensitive ion channel MscS" evidence="8">
    <location>
        <begin position="108"/>
        <end position="173"/>
    </location>
</feature>
<comment type="subcellular location">
    <subcellularLocation>
        <location evidence="1">Cell membrane</location>
        <topology evidence="1">Multi-pass membrane protein</topology>
    </subcellularLocation>
</comment>
<keyword evidence="5 7" id="KW-1133">Transmembrane helix</keyword>
<dbReference type="InterPro" id="IPR006685">
    <property type="entry name" value="MscS_channel_2nd"/>
</dbReference>
<evidence type="ECO:0000313" key="11">
    <source>
        <dbReference type="EMBL" id="UXP31686.1"/>
    </source>
</evidence>
<dbReference type="Proteomes" id="UP001065174">
    <property type="component" value="Chromosome"/>
</dbReference>
<dbReference type="RefSeq" id="WP_262309125.1">
    <property type="nucleotide sequence ID" value="NZ_CP106679.1"/>
</dbReference>
<dbReference type="InterPro" id="IPR023408">
    <property type="entry name" value="MscS_beta-dom_sf"/>
</dbReference>
<dbReference type="EMBL" id="CP106679">
    <property type="protein sequence ID" value="UXP31686.1"/>
    <property type="molecule type" value="Genomic_DNA"/>
</dbReference>
<dbReference type="InterPro" id="IPR010920">
    <property type="entry name" value="LSM_dom_sf"/>
</dbReference>
<evidence type="ECO:0000256" key="1">
    <source>
        <dbReference type="ARBA" id="ARBA00004651"/>
    </source>
</evidence>
<keyword evidence="12" id="KW-1185">Reference proteome</keyword>
<dbReference type="PANTHER" id="PTHR30347">
    <property type="entry name" value="POTASSIUM CHANNEL RELATED"/>
    <property type="match status" value="1"/>
</dbReference>
<dbReference type="Pfam" id="PF21082">
    <property type="entry name" value="MS_channel_3rd"/>
    <property type="match status" value="1"/>
</dbReference>
<accession>A0ABY6CMF2</accession>
<evidence type="ECO:0000259" key="9">
    <source>
        <dbReference type="Pfam" id="PF21082"/>
    </source>
</evidence>
<feature type="transmembrane region" description="Helical" evidence="7">
    <location>
        <begin position="20"/>
        <end position="41"/>
    </location>
</feature>
<dbReference type="InterPro" id="IPR011014">
    <property type="entry name" value="MscS_channel_TM-2"/>
</dbReference>
<feature type="transmembrane region" description="Helical" evidence="7">
    <location>
        <begin position="85"/>
        <end position="104"/>
    </location>
</feature>
<dbReference type="PANTHER" id="PTHR30347:SF1">
    <property type="entry name" value="MECHANOSENSITIVE CHANNEL MSCK"/>
    <property type="match status" value="1"/>
</dbReference>
<reference evidence="11" key="1">
    <citation type="submission" date="2022-09" db="EMBL/GenBank/DDBJ databases">
        <title>Comparative genomics and taxonomic characterization of three novel marine species of genus Reichenbachiella exhibiting antioxidant and polysaccharide degradation activities.</title>
        <authorList>
            <person name="Muhammad N."/>
            <person name="Lee Y.-J."/>
            <person name="Ko J."/>
            <person name="Kim S.-G."/>
        </authorList>
    </citation>
    <scope>NUCLEOTIDE SEQUENCE</scope>
    <source>
        <strain evidence="11">BKB1-1</strain>
    </source>
</reference>